<dbReference type="PANTHER" id="PTHR41786:SF1">
    <property type="entry name" value="6-HYDROXYMETHYLPTERIN DIPHOSPHOKINASE MPTE-LIKE DOMAIN-CONTAINING PROTEIN"/>
    <property type="match status" value="1"/>
</dbReference>
<evidence type="ECO:0000313" key="3">
    <source>
        <dbReference type="EMBL" id="MBB5022058.1"/>
    </source>
</evidence>
<dbReference type="RefSeq" id="WP_183731865.1">
    <property type="nucleotide sequence ID" value="NZ_JACHID010000007.1"/>
</dbReference>
<dbReference type="Pfam" id="PF01973">
    <property type="entry name" value="MptE-like"/>
    <property type="match status" value="1"/>
</dbReference>
<comment type="caution">
    <text evidence="3">The sequence shown here is derived from an EMBL/GenBank/DDBJ whole genome shotgun (WGS) entry which is preliminary data.</text>
</comment>
<proteinExistence type="predicted"/>
<dbReference type="Proteomes" id="UP000528322">
    <property type="component" value="Unassembled WGS sequence"/>
</dbReference>
<keyword evidence="4" id="KW-1185">Reference proteome</keyword>
<sequence length="982" mass="112207">MSQTSKIVPANKIGYDKKVFKANMDMLKRRYPKLHEQIKRVNISDKYGLALYKKRTPNLYIKVNGSYEPVYGQEHPEKFAIEQCQQQFKPHSKTVVFLGMGLFYHVNGFLQKEESKETHSTIFMEKDLELFKVALGVSNITSLLNKRNAHFFVGLEPDLIYSTMWNFFMEKQWLVLHARSTNYIVNEVLFQQEKDYYLKTVKSINEALFQCFVFFGNDPYDSLLGIEHMFLNLKNIIQYPGVNHFFDQFKNIPAVIASTGPSLNKQIPLLKKIQGKAMIFAPDASLGPLLREGIRPNFITTLERVPLTVKLLEPYDFGDDINFVPVPVVVPEMYEACNGQIFNCYRAFNHFRWLEIDRGLLWIKGSAGNMSYNLATALGCNPIILVGQDHAYGDGFVTHAENSTLGTRQGSLPSKKNMVKLPGYYGGEVYSTSVWQLFRNHYITDIADNNAKGVITINATEGGASIDGASHIPFADAVASYIDHRDAIDFTPLIREQHADFHVDLEQEKSRIHRKLQRAINVAERSIYDLLDCIDKVRAITEKYRDYVYGEVGIEDLDAEEIHRVYYDVEKMRVSTRPTDNTDYTALVLHVIQPYMIQYESQYSNMPEAFDDPVEGQLNAVLVADEYFVKVVQLTDIVRRNLMETQAGMERPFATVLPGQGKGANDTILWRNRFDNDFFHWRLQGEQVECQQTKKMVGGSLLIEEAGVFGTEGQVQLLLRNKNIFNPQLDMLPLNFNGETYDPANKIADINRQWQIQSFQVAGREQRDIFMRSTADDKVVLWLMDGHQPTGIYHLGTVSPQMELVAVGDFGGSGTDQILWRDQAEEKFRLWSFEAAALQEPDLEKKEELFGVDVLSLEGRELVIETTVQSEIPMEGWRYAGKGRFIQSDVDELLWQHFEERTLRVCNLQDASNSDFAGPGASWQIDAIGRFQDTSRDQILWGDNETHNLELWKLDSPEVDKTSVGSRPGSWKPRDNKGGAGR</sequence>
<accession>A0A7W7Y4R2</accession>
<evidence type="ECO:0000259" key="2">
    <source>
        <dbReference type="Pfam" id="PF01973"/>
    </source>
</evidence>
<dbReference type="PANTHER" id="PTHR41786">
    <property type="entry name" value="MOTILITY ACCESSORY FACTOR MAF"/>
    <property type="match status" value="1"/>
</dbReference>
<evidence type="ECO:0000313" key="4">
    <source>
        <dbReference type="Proteomes" id="UP000528322"/>
    </source>
</evidence>
<evidence type="ECO:0000256" key="1">
    <source>
        <dbReference type="SAM" id="MobiDB-lite"/>
    </source>
</evidence>
<feature type="domain" description="6-hydroxymethylpterin diphosphokinase MptE-like" evidence="2">
    <location>
        <begin position="228"/>
        <end position="394"/>
    </location>
</feature>
<gene>
    <name evidence="3" type="ORF">HNR37_001375</name>
</gene>
<dbReference type="AlphaFoldDB" id="A0A7W7Y4R2"/>
<reference evidence="3 4" key="1">
    <citation type="submission" date="2020-08" db="EMBL/GenBank/DDBJ databases">
        <title>Genomic Encyclopedia of Type Strains, Phase IV (KMG-IV): sequencing the most valuable type-strain genomes for metagenomic binning, comparative biology and taxonomic classification.</title>
        <authorList>
            <person name="Goeker M."/>
        </authorList>
    </citation>
    <scope>NUCLEOTIDE SEQUENCE [LARGE SCALE GENOMIC DNA]</scope>
    <source>
        <strain evidence="3 4">DSM 22071</strain>
    </source>
</reference>
<protein>
    <recommendedName>
        <fullName evidence="2">6-hydroxymethylpterin diphosphokinase MptE-like domain-containing protein</fullName>
    </recommendedName>
</protein>
<organism evidence="3 4">
    <name type="scientific">Desulfurispira natronophila</name>
    <dbReference type="NCBI Taxonomy" id="682562"/>
    <lineage>
        <taxon>Bacteria</taxon>
        <taxon>Pseudomonadati</taxon>
        <taxon>Chrysiogenota</taxon>
        <taxon>Chrysiogenia</taxon>
        <taxon>Chrysiogenales</taxon>
        <taxon>Chrysiogenaceae</taxon>
        <taxon>Desulfurispira</taxon>
    </lineage>
</organism>
<feature type="region of interest" description="Disordered" evidence="1">
    <location>
        <begin position="959"/>
        <end position="982"/>
    </location>
</feature>
<name>A0A7W7Y4R2_9BACT</name>
<dbReference type="InterPro" id="IPR002826">
    <property type="entry name" value="MptE-like"/>
</dbReference>
<dbReference type="EMBL" id="JACHID010000007">
    <property type="protein sequence ID" value="MBB5022058.1"/>
    <property type="molecule type" value="Genomic_DNA"/>
</dbReference>
<feature type="compositionally biased region" description="Basic and acidic residues" evidence="1">
    <location>
        <begin position="972"/>
        <end position="982"/>
    </location>
</feature>